<protein>
    <recommendedName>
        <fullName evidence="3">PNPLA domain-containing protein</fullName>
    </recommendedName>
</protein>
<proteinExistence type="predicted"/>
<keyword evidence="2" id="KW-1185">Reference proteome</keyword>
<dbReference type="AlphaFoldDB" id="A0AAV5S2X7"/>
<reference evidence="1 2" key="1">
    <citation type="journal article" date="2023" name="Elife">
        <title>Identification of key yeast species and microbe-microbe interactions impacting larval growth of Drosophila in the wild.</title>
        <authorList>
            <person name="Mure A."/>
            <person name="Sugiura Y."/>
            <person name="Maeda R."/>
            <person name="Honda K."/>
            <person name="Sakurai N."/>
            <person name="Takahashi Y."/>
            <person name="Watada M."/>
            <person name="Katoh T."/>
            <person name="Gotoh A."/>
            <person name="Gotoh Y."/>
            <person name="Taniguchi I."/>
            <person name="Nakamura K."/>
            <person name="Hayashi T."/>
            <person name="Katayama T."/>
            <person name="Uemura T."/>
            <person name="Hattori Y."/>
        </authorList>
    </citation>
    <scope>NUCLEOTIDE SEQUENCE [LARGE SCALE GENOMIC DNA]</scope>
    <source>
        <strain evidence="1 2">KH-74</strain>
    </source>
</reference>
<evidence type="ECO:0000313" key="1">
    <source>
        <dbReference type="EMBL" id="GMM57786.1"/>
    </source>
</evidence>
<dbReference type="EMBL" id="BTGD01000016">
    <property type="protein sequence ID" value="GMM57786.1"/>
    <property type="molecule type" value="Genomic_DNA"/>
</dbReference>
<evidence type="ECO:0008006" key="3">
    <source>
        <dbReference type="Google" id="ProtNLM"/>
    </source>
</evidence>
<dbReference type="Proteomes" id="UP001377567">
    <property type="component" value="Unassembled WGS sequence"/>
</dbReference>
<sequence length="328" mass="37240">MSEDQQCSDNPAVVFGDGGLGLTEPFSVSKIFDEVGNFQLGTTPMGLLSSTRTMMKIYYKATHRYFALGNVYMFIKIIKYLLLETVNPSEEELLIRIYNDSPNVSIANFASYLDQCILVKRINEPYCNARIKYIHSESVPKSWPSEAYADPVIVATKNGKLDAFFIKRPCPLLLKKGDVVLCDRGEGQDIVCIVEPRADRKLVSFLHFLTEKASFDSKLPASKIHDNKAFIRDFIATTLRLRTAVDPNNYMLKNLLFIKPIPRYIYRFATKDEVTNGLRDKYADELKVLHAIKSINPSYNNSACDNDSSSPALPVLNVEYQFDRKRCL</sequence>
<comment type="caution">
    <text evidence="1">The sequence shown here is derived from an EMBL/GenBank/DDBJ whole genome shotgun (WGS) entry which is preliminary data.</text>
</comment>
<name>A0AAV5S2X7_MAUHU</name>
<organism evidence="1 2">
    <name type="scientific">Maudiozyma humilis</name>
    <name type="common">Sour dough yeast</name>
    <name type="synonym">Kazachstania humilis</name>
    <dbReference type="NCBI Taxonomy" id="51915"/>
    <lineage>
        <taxon>Eukaryota</taxon>
        <taxon>Fungi</taxon>
        <taxon>Dikarya</taxon>
        <taxon>Ascomycota</taxon>
        <taxon>Saccharomycotina</taxon>
        <taxon>Saccharomycetes</taxon>
        <taxon>Saccharomycetales</taxon>
        <taxon>Saccharomycetaceae</taxon>
        <taxon>Maudiozyma</taxon>
    </lineage>
</organism>
<evidence type="ECO:0000313" key="2">
    <source>
        <dbReference type="Proteomes" id="UP001377567"/>
    </source>
</evidence>
<accession>A0AAV5S2X7</accession>
<gene>
    <name evidence="1" type="ORF">DAKH74_044020</name>
</gene>